<organism evidence="9 10">
    <name type="scientific">Microbacterium helvum</name>
    <dbReference type="NCBI Taxonomy" id="2773713"/>
    <lineage>
        <taxon>Bacteria</taxon>
        <taxon>Bacillati</taxon>
        <taxon>Actinomycetota</taxon>
        <taxon>Actinomycetes</taxon>
        <taxon>Micrococcales</taxon>
        <taxon>Microbacteriaceae</taxon>
        <taxon>Microbacterium</taxon>
    </lineage>
</organism>
<evidence type="ECO:0000313" key="10">
    <source>
        <dbReference type="Proteomes" id="UP000598426"/>
    </source>
</evidence>
<keyword evidence="3" id="KW-0136">Cellulose degradation</keyword>
<evidence type="ECO:0000256" key="5">
    <source>
        <dbReference type="ARBA" id="ARBA00023295"/>
    </source>
</evidence>
<reference evidence="9 10" key="1">
    <citation type="submission" date="2020-09" db="EMBL/GenBank/DDBJ databases">
        <title>Isolation and identification of active actinomycetes.</title>
        <authorList>
            <person name="Li X."/>
        </authorList>
    </citation>
    <scope>NUCLEOTIDE SEQUENCE [LARGE SCALE GENOMIC DNA]</scope>
    <source>
        <strain evidence="9 10">NEAU-LLC</strain>
    </source>
</reference>
<dbReference type="Gene3D" id="3.20.20.80">
    <property type="entry name" value="Glycosidases"/>
    <property type="match status" value="1"/>
</dbReference>
<evidence type="ECO:0000256" key="1">
    <source>
        <dbReference type="ARBA" id="ARBA00005641"/>
    </source>
</evidence>
<evidence type="ECO:0000256" key="3">
    <source>
        <dbReference type="ARBA" id="ARBA00023001"/>
    </source>
</evidence>
<dbReference type="InterPro" id="IPR017853">
    <property type="entry name" value="GH"/>
</dbReference>
<dbReference type="InterPro" id="IPR050386">
    <property type="entry name" value="Glycosyl_hydrolase_5"/>
</dbReference>
<evidence type="ECO:0000256" key="6">
    <source>
        <dbReference type="ARBA" id="ARBA00023326"/>
    </source>
</evidence>
<dbReference type="Proteomes" id="UP000598426">
    <property type="component" value="Unassembled WGS sequence"/>
</dbReference>
<dbReference type="InterPro" id="IPR001547">
    <property type="entry name" value="Glyco_hydro_5"/>
</dbReference>
<dbReference type="PANTHER" id="PTHR31297:SF41">
    <property type="entry name" value="ENDOGLUCANASE, PUTATIVE (AFU_ORTHOLOGUE AFUA_5G01830)-RELATED"/>
    <property type="match status" value="1"/>
</dbReference>
<dbReference type="PROSITE" id="PS00659">
    <property type="entry name" value="GLYCOSYL_HYDROL_F5"/>
    <property type="match status" value="1"/>
</dbReference>
<evidence type="ECO:0000256" key="4">
    <source>
        <dbReference type="ARBA" id="ARBA00023277"/>
    </source>
</evidence>
<comment type="similarity">
    <text evidence="1 7">Belongs to the glycosyl hydrolase 5 (cellulase A) family.</text>
</comment>
<keyword evidence="2 7" id="KW-0378">Hydrolase</keyword>
<dbReference type="EMBL" id="JACXZS010000003">
    <property type="protein sequence ID" value="MBD3941202.1"/>
    <property type="molecule type" value="Genomic_DNA"/>
</dbReference>
<dbReference type="PANTHER" id="PTHR31297">
    <property type="entry name" value="GLUCAN ENDO-1,6-BETA-GLUCOSIDASE B"/>
    <property type="match status" value="1"/>
</dbReference>
<dbReference type="SUPFAM" id="SSF51445">
    <property type="entry name" value="(Trans)glycosidases"/>
    <property type="match status" value="1"/>
</dbReference>
<evidence type="ECO:0000313" key="9">
    <source>
        <dbReference type="EMBL" id="MBD3941202.1"/>
    </source>
</evidence>
<dbReference type="RefSeq" id="WP_191170838.1">
    <property type="nucleotide sequence ID" value="NZ_JACXZS010000003.1"/>
</dbReference>
<name>A0ABR8NKJ9_9MICO</name>
<dbReference type="Pfam" id="PF00150">
    <property type="entry name" value="Cellulase"/>
    <property type="match status" value="1"/>
</dbReference>
<feature type="domain" description="Glycoside hydrolase family 5" evidence="8">
    <location>
        <begin position="79"/>
        <end position="312"/>
    </location>
</feature>
<comment type="caution">
    <text evidence="9">The sequence shown here is derived from an EMBL/GenBank/DDBJ whole genome shotgun (WGS) entry which is preliminary data.</text>
</comment>
<sequence length="477" mass="53895">MTRLFRPGVVRAEGARLVDDAGPLLLRGVGLGNWLLPEGYMWKFGDEQASPRLIERRIQQLVGPDHAAEFWRRFADTFIAEDDFALIARLGFDHVRLPINARGLIDDAGGLRESGFELIERAVTWSERFGLRILLDLHGAPGGQTGTNIDDSPHGKPELFMSADHRRHTIALWRELAKRYADRDAVLGYDLLNEPLPGKWQHRYADELVELYRQLTSAIREVDDRHLIMYEGSHWATNPDPVSTRFDENEVVQFHRYWCPPDETSIDAFLRLRDELDVPIYMGEGGENSPAWVFAATRLYERHDIGWNFWPWKKLDTVTSPMSAKPPHEWDVIADPARTPSPERARRILDEFLDAVAASNCDLRTEIVDALFGRTVRQLPGWAGVRDEEEASIEDLLGAVVPDGFWSNTDESRHNAGEVAAVTLAAGQRLGFALSDEPREIRVHADPADAVTARWDAGNLTLHAVDRVRVRGVEVAV</sequence>
<keyword evidence="4" id="KW-0119">Carbohydrate metabolism</keyword>
<evidence type="ECO:0000259" key="8">
    <source>
        <dbReference type="Pfam" id="PF00150"/>
    </source>
</evidence>
<gene>
    <name evidence="9" type="ORF">IF188_05750</name>
</gene>
<evidence type="ECO:0000256" key="2">
    <source>
        <dbReference type="ARBA" id="ARBA00022801"/>
    </source>
</evidence>
<keyword evidence="10" id="KW-1185">Reference proteome</keyword>
<evidence type="ECO:0000256" key="7">
    <source>
        <dbReference type="RuleBase" id="RU361153"/>
    </source>
</evidence>
<protein>
    <submittedName>
        <fullName evidence="9">Cellulase family glycosylhydrolase</fullName>
    </submittedName>
</protein>
<keyword evidence="5 7" id="KW-0326">Glycosidase</keyword>
<dbReference type="InterPro" id="IPR018087">
    <property type="entry name" value="Glyco_hydro_5_CS"/>
</dbReference>
<accession>A0ABR8NKJ9</accession>
<proteinExistence type="inferred from homology"/>
<keyword evidence="6" id="KW-0624">Polysaccharide degradation</keyword>